<dbReference type="EMBL" id="LR134334">
    <property type="protein sequence ID" value="VEF72663.1"/>
    <property type="molecule type" value="Genomic_DNA"/>
</dbReference>
<proteinExistence type="predicted"/>
<dbReference type="Proteomes" id="UP000277437">
    <property type="component" value="Chromosome"/>
</dbReference>
<reference evidence="1 2" key="1">
    <citation type="submission" date="2018-12" db="EMBL/GenBank/DDBJ databases">
        <authorList>
            <consortium name="Pathogen Informatics"/>
        </authorList>
    </citation>
    <scope>NUCLEOTIDE SEQUENCE [LARGE SCALE GENOMIC DNA]</scope>
    <source>
        <strain evidence="1 2">NCTC7357</strain>
    </source>
</reference>
<gene>
    <name evidence="1" type="ORF">NCTC7357_00899</name>
</gene>
<protein>
    <submittedName>
        <fullName evidence="1">Uncharacterized protein</fullName>
    </submittedName>
</protein>
<organism evidence="1 2">
    <name type="scientific">Pseudomonas chlororaphis</name>
    <dbReference type="NCBI Taxonomy" id="587753"/>
    <lineage>
        <taxon>Bacteria</taxon>
        <taxon>Pseudomonadati</taxon>
        <taxon>Pseudomonadota</taxon>
        <taxon>Gammaproteobacteria</taxon>
        <taxon>Pseudomonadales</taxon>
        <taxon>Pseudomonadaceae</taxon>
        <taxon>Pseudomonas</taxon>
    </lineage>
</organism>
<sequence length="35" mass="3954">MPLGHGEHAKNVIVHNGGEWEDEFEPFTGPYRVTC</sequence>
<evidence type="ECO:0000313" key="1">
    <source>
        <dbReference type="EMBL" id="VEF72663.1"/>
    </source>
</evidence>
<evidence type="ECO:0000313" key="2">
    <source>
        <dbReference type="Proteomes" id="UP000277437"/>
    </source>
</evidence>
<accession>A0AAX3FPJ3</accession>
<name>A0AAX3FPJ3_9PSED</name>
<dbReference type="AlphaFoldDB" id="A0AAX3FPJ3"/>